<dbReference type="EMBL" id="BNED01000005">
    <property type="protein sequence ID" value="GHI75975.1"/>
    <property type="molecule type" value="Genomic_DNA"/>
</dbReference>
<proteinExistence type="predicted"/>
<evidence type="ECO:0000256" key="2">
    <source>
        <dbReference type="SAM" id="Phobius"/>
    </source>
</evidence>
<organism evidence="3 4">
    <name type="scientific">Streptomyces spororaveus</name>
    <dbReference type="NCBI Taxonomy" id="284039"/>
    <lineage>
        <taxon>Bacteria</taxon>
        <taxon>Bacillati</taxon>
        <taxon>Actinomycetota</taxon>
        <taxon>Actinomycetes</taxon>
        <taxon>Kitasatosporales</taxon>
        <taxon>Streptomycetaceae</taxon>
        <taxon>Streptomyces</taxon>
    </lineage>
</organism>
<feature type="region of interest" description="Disordered" evidence="1">
    <location>
        <begin position="62"/>
        <end position="98"/>
    </location>
</feature>
<dbReference type="Proteomes" id="UP000608522">
    <property type="component" value="Unassembled WGS sequence"/>
</dbReference>
<keyword evidence="2" id="KW-0472">Membrane</keyword>
<reference evidence="4" key="1">
    <citation type="submission" date="2023-07" db="EMBL/GenBank/DDBJ databases">
        <title>Whole genome shotgun sequence of Streptomyces spororaveus NBRC 15456.</title>
        <authorList>
            <person name="Komaki H."/>
            <person name="Tamura T."/>
        </authorList>
    </citation>
    <scope>NUCLEOTIDE SEQUENCE [LARGE SCALE GENOMIC DNA]</scope>
    <source>
        <strain evidence="4">NBRC 15456</strain>
    </source>
</reference>
<evidence type="ECO:0000256" key="1">
    <source>
        <dbReference type="SAM" id="MobiDB-lite"/>
    </source>
</evidence>
<comment type="caution">
    <text evidence="3">The sequence shown here is derived from an EMBL/GenBank/DDBJ whole genome shotgun (WGS) entry which is preliminary data.</text>
</comment>
<gene>
    <name evidence="3" type="ORF">Sspor_15360</name>
</gene>
<feature type="compositionally biased region" description="Basic and acidic residues" evidence="1">
    <location>
        <begin position="83"/>
        <end position="92"/>
    </location>
</feature>
<sequence length="98" mass="9977">MQARMQAVSTWLACAAKPLGALLAGGLGTWVGVRPALVVGSCLLLVPFMVLARSPVRGLRQMPNMAGPPDTPCPVVPAPGAARAKDVSREGSMDGGTP</sequence>
<evidence type="ECO:0000313" key="3">
    <source>
        <dbReference type="EMBL" id="GHI75975.1"/>
    </source>
</evidence>
<accession>A0ABQ3T7I4</accession>
<keyword evidence="2" id="KW-1133">Transmembrane helix</keyword>
<evidence type="ECO:0000313" key="4">
    <source>
        <dbReference type="Proteomes" id="UP000608522"/>
    </source>
</evidence>
<feature type="transmembrane region" description="Helical" evidence="2">
    <location>
        <begin position="31"/>
        <end position="52"/>
    </location>
</feature>
<protein>
    <submittedName>
        <fullName evidence="3">Uncharacterized protein</fullName>
    </submittedName>
</protein>
<name>A0ABQ3T7I4_9ACTN</name>
<keyword evidence="2" id="KW-0812">Transmembrane</keyword>
<keyword evidence="4" id="KW-1185">Reference proteome</keyword>